<organism evidence="3">
    <name type="scientific">Tetraselmis sp. GSL018</name>
    <dbReference type="NCBI Taxonomy" id="582737"/>
    <lineage>
        <taxon>Eukaryota</taxon>
        <taxon>Viridiplantae</taxon>
        <taxon>Chlorophyta</taxon>
        <taxon>core chlorophytes</taxon>
        <taxon>Chlorodendrophyceae</taxon>
        <taxon>Chlorodendrales</taxon>
        <taxon>Chlorodendraceae</taxon>
        <taxon>Tetraselmis</taxon>
    </lineage>
</organism>
<feature type="non-terminal residue" evidence="3">
    <location>
        <position position="1"/>
    </location>
</feature>
<evidence type="ECO:0000256" key="1">
    <source>
        <dbReference type="SAM" id="MobiDB-lite"/>
    </source>
</evidence>
<name>A0A061QS64_9CHLO</name>
<protein>
    <submittedName>
        <fullName evidence="3">Uncharacterized protein</fullName>
    </submittedName>
</protein>
<feature type="non-terminal residue" evidence="3">
    <location>
        <position position="97"/>
    </location>
</feature>
<proteinExistence type="predicted"/>
<keyword evidence="2" id="KW-1133">Transmembrane helix</keyword>
<keyword evidence="2" id="KW-0812">Transmembrane</keyword>
<sequence>RDDVSLVWPDGTSYPEDIPSDGSPPAKANVVLIAVLGSIAFVAGMAALLAFWLAWKNRKLNRIIDRRAAIDLEAPVTKLNDFFERLKKGKKPDGQEI</sequence>
<accession>A0A061QS64</accession>
<reference evidence="3" key="1">
    <citation type="submission" date="2014-05" db="EMBL/GenBank/DDBJ databases">
        <title>The transcriptome of the halophilic microalga Tetraselmis sp. GSL018 isolated from the Great Salt Lake, Utah.</title>
        <authorList>
            <person name="Jinkerson R.E."/>
            <person name="D'Adamo S."/>
            <person name="Posewitz M.C."/>
        </authorList>
    </citation>
    <scope>NUCLEOTIDE SEQUENCE</scope>
    <source>
        <strain evidence="3">GSL018</strain>
    </source>
</reference>
<dbReference type="AlphaFoldDB" id="A0A061QS64"/>
<gene>
    <name evidence="3" type="ORF">TSPGSL018_26585</name>
</gene>
<evidence type="ECO:0000313" key="3">
    <source>
        <dbReference type="EMBL" id="JAC61314.1"/>
    </source>
</evidence>
<feature type="transmembrane region" description="Helical" evidence="2">
    <location>
        <begin position="30"/>
        <end position="55"/>
    </location>
</feature>
<evidence type="ECO:0000256" key="2">
    <source>
        <dbReference type="SAM" id="Phobius"/>
    </source>
</evidence>
<keyword evidence="2" id="KW-0472">Membrane</keyword>
<feature type="region of interest" description="Disordered" evidence="1">
    <location>
        <begin position="1"/>
        <end position="23"/>
    </location>
</feature>
<dbReference type="EMBL" id="GBEZ01025816">
    <property type="protein sequence ID" value="JAC61314.1"/>
    <property type="molecule type" value="Transcribed_RNA"/>
</dbReference>